<keyword evidence="2" id="KW-1185">Reference proteome</keyword>
<accession>A0A1M6JQ01</accession>
<reference evidence="1 2" key="1">
    <citation type="submission" date="2016-11" db="EMBL/GenBank/DDBJ databases">
        <authorList>
            <person name="Jaros S."/>
            <person name="Januszkiewicz K."/>
            <person name="Wedrychowicz H."/>
        </authorList>
    </citation>
    <scope>NUCLEOTIDE SEQUENCE [LARGE SCALE GENOMIC DNA]</scope>
    <source>
        <strain evidence="1 2">DSM 15212</strain>
    </source>
</reference>
<protein>
    <submittedName>
        <fullName evidence="1">Uncharacterized protein</fullName>
    </submittedName>
</protein>
<dbReference type="EMBL" id="FRAG01000001">
    <property type="protein sequence ID" value="SHJ48683.1"/>
    <property type="molecule type" value="Genomic_DNA"/>
</dbReference>
<gene>
    <name evidence="1" type="ORF">SAMN02745912_00086</name>
</gene>
<evidence type="ECO:0000313" key="1">
    <source>
        <dbReference type="EMBL" id="SHJ48683.1"/>
    </source>
</evidence>
<organism evidence="1 2">
    <name type="scientific">Paramaledivibacter caminithermalis (strain DSM 15212 / CIP 107654 / DViRD3)</name>
    <name type="common">Clostridium caminithermale</name>
    <dbReference type="NCBI Taxonomy" id="1121301"/>
    <lineage>
        <taxon>Bacteria</taxon>
        <taxon>Bacillati</taxon>
        <taxon>Bacillota</taxon>
        <taxon>Clostridia</taxon>
        <taxon>Peptostreptococcales</taxon>
        <taxon>Caminicellaceae</taxon>
        <taxon>Paramaledivibacter</taxon>
    </lineage>
</organism>
<sequence length="48" mass="5896">MNNKNVIEVCKEHKLQNTQNVLYWINYDYLFYYSCENCTKPNKCKKTK</sequence>
<evidence type="ECO:0000313" key="2">
    <source>
        <dbReference type="Proteomes" id="UP000184465"/>
    </source>
</evidence>
<name>A0A1M6JQ01_PARC5</name>
<dbReference type="AlphaFoldDB" id="A0A1M6JQ01"/>
<proteinExistence type="predicted"/>
<dbReference type="Proteomes" id="UP000184465">
    <property type="component" value="Unassembled WGS sequence"/>
</dbReference>
<dbReference type="RefSeq" id="WP_165613005.1">
    <property type="nucleotide sequence ID" value="NZ_FRAG01000001.1"/>
</dbReference>